<organism evidence="2">
    <name type="scientific">Burkholderia cenocepacia</name>
    <dbReference type="NCBI Taxonomy" id="95486"/>
    <lineage>
        <taxon>Bacteria</taxon>
        <taxon>Pseudomonadati</taxon>
        <taxon>Pseudomonadota</taxon>
        <taxon>Betaproteobacteria</taxon>
        <taxon>Burkholderiales</taxon>
        <taxon>Burkholderiaceae</taxon>
        <taxon>Burkholderia</taxon>
        <taxon>Burkholderia cepacia complex</taxon>
    </lineage>
</organism>
<gene>
    <name evidence="2" type="ORF">GFJ35_34675</name>
</gene>
<accession>A0A6B2MT82</accession>
<evidence type="ECO:0000256" key="1">
    <source>
        <dbReference type="SAM" id="MobiDB-lite"/>
    </source>
</evidence>
<dbReference type="Gene3D" id="3.40.710.10">
    <property type="entry name" value="DD-peptidase/beta-lactamase superfamily"/>
    <property type="match status" value="1"/>
</dbReference>
<protein>
    <submittedName>
        <fullName evidence="2">Transpeptidase-transglycosylase</fullName>
    </submittedName>
</protein>
<name>A0A6B2MT82_9BURK</name>
<dbReference type="EMBL" id="JAAEAM010000065">
    <property type="protein sequence ID" value="NDV77157.1"/>
    <property type="molecule type" value="Genomic_DNA"/>
</dbReference>
<dbReference type="InterPro" id="IPR012338">
    <property type="entry name" value="Beta-lactam/transpept-like"/>
</dbReference>
<comment type="caution">
    <text evidence="2">The sequence shown here is derived from an EMBL/GenBank/DDBJ whole genome shotgun (WGS) entry which is preliminary data.</text>
</comment>
<feature type="region of interest" description="Disordered" evidence="1">
    <location>
        <begin position="1"/>
        <end position="24"/>
    </location>
</feature>
<proteinExistence type="predicted"/>
<dbReference type="AlphaFoldDB" id="A0A6B2MT82"/>
<dbReference type="SUPFAM" id="SSF56601">
    <property type="entry name" value="beta-lactamase/transpeptidase-like"/>
    <property type="match status" value="1"/>
</dbReference>
<evidence type="ECO:0000313" key="2">
    <source>
        <dbReference type="EMBL" id="NDV77157.1"/>
    </source>
</evidence>
<reference evidence="2" key="1">
    <citation type="submission" date="2019-11" db="EMBL/GenBank/DDBJ databases">
        <title>Burkholderia cenocepacia CF.</title>
        <authorList>
            <person name="Vianna E.F."/>
            <person name="Marques E.A."/>
            <person name="Albano R.M."/>
            <person name="Leao R.S."/>
        </authorList>
    </citation>
    <scope>NUCLEOTIDE SEQUENCE</scope>
    <source>
        <strain evidence="2">MS-2140</strain>
    </source>
</reference>
<sequence length="269" mass="29120">MQPSGRDSPRPADTRPPAGSATYRGRRLRGPQLVEAVMLHEDRWFRWHPGFNPYGLACDAWITYVRGGQDAIDRALAASRNRLYARWLTTHPGDASLKPLSALPFDAPHAVDQTLAARNDTCDMGVKARVGPANFFDRSIDGQVNGPLARRSPGSTLKPFVYAPGIDRGVLHPDCRDAGQVEGDPPRVTSSLRGSPYAMRVKTTDETCIAFNATADASAHALYGFVNDAYVGRSAPATRCSGSRARPAAIRCGWSTIMGAAISGRREWG</sequence>